<feature type="domain" description="AB hydrolase-1" evidence="1">
    <location>
        <begin position="25"/>
        <end position="262"/>
    </location>
</feature>
<dbReference type="PANTHER" id="PTHR43798">
    <property type="entry name" value="MONOACYLGLYCEROL LIPASE"/>
    <property type="match status" value="1"/>
</dbReference>
<name>A0ABR4FRI4_9EURO</name>
<dbReference type="Gene3D" id="3.40.50.1820">
    <property type="entry name" value="alpha/beta hydrolase"/>
    <property type="match status" value="1"/>
</dbReference>
<gene>
    <name evidence="2" type="ORF">BJX66DRAFT_313958</name>
</gene>
<dbReference type="PANTHER" id="PTHR43798:SF33">
    <property type="entry name" value="HYDROLASE, PUTATIVE (AFU_ORTHOLOGUE AFUA_2G14860)-RELATED"/>
    <property type="match status" value="1"/>
</dbReference>
<evidence type="ECO:0000313" key="2">
    <source>
        <dbReference type="EMBL" id="KAL2785871.1"/>
    </source>
</evidence>
<dbReference type="GO" id="GO:0016787">
    <property type="term" value="F:hydrolase activity"/>
    <property type="evidence" value="ECO:0007669"/>
    <property type="project" value="UniProtKB-KW"/>
</dbReference>
<dbReference type="InterPro" id="IPR029058">
    <property type="entry name" value="AB_hydrolase_fold"/>
</dbReference>
<dbReference type="Pfam" id="PF12697">
    <property type="entry name" value="Abhydrolase_6"/>
    <property type="match status" value="1"/>
</dbReference>
<dbReference type="InterPro" id="IPR000073">
    <property type="entry name" value="AB_hydrolase_1"/>
</dbReference>
<dbReference type="SUPFAM" id="SSF53474">
    <property type="entry name" value="alpha/beta-Hydrolases"/>
    <property type="match status" value="1"/>
</dbReference>
<evidence type="ECO:0000313" key="3">
    <source>
        <dbReference type="Proteomes" id="UP001610563"/>
    </source>
</evidence>
<keyword evidence="2" id="KW-0378">Hydrolase</keyword>
<dbReference type="Proteomes" id="UP001610563">
    <property type="component" value="Unassembled WGS sequence"/>
</dbReference>
<comment type="caution">
    <text evidence="2">The sequence shown here is derived from an EMBL/GenBank/DDBJ whole genome shotgun (WGS) entry which is preliminary data.</text>
</comment>
<keyword evidence="3" id="KW-1185">Reference proteome</keyword>
<evidence type="ECO:0000259" key="1">
    <source>
        <dbReference type="Pfam" id="PF12697"/>
    </source>
</evidence>
<organism evidence="2 3">
    <name type="scientific">Aspergillus keveii</name>
    <dbReference type="NCBI Taxonomy" id="714993"/>
    <lineage>
        <taxon>Eukaryota</taxon>
        <taxon>Fungi</taxon>
        <taxon>Dikarya</taxon>
        <taxon>Ascomycota</taxon>
        <taxon>Pezizomycotina</taxon>
        <taxon>Eurotiomycetes</taxon>
        <taxon>Eurotiomycetidae</taxon>
        <taxon>Eurotiales</taxon>
        <taxon>Aspergillaceae</taxon>
        <taxon>Aspergillus</taxon>
        <taxon>Aspergillus subgen. Nidulantes</taxon>
    </lineage>
</organism>
<sequence>MSSGFATNGLYWCAEAPLQPSQPTILFVHASWMSSSMWEETTQSLSSTLSNTNLVRVDLNGHGKTTQGRKEYTLWDQAQDVLDLVDKLNLSNIIVAAISMGTMIALRMALLSQTKLTGLILLSANASAASEAHKIGFPQLRDIWTSTPSPSEAIMNGAILAWGGNTDVNSPRAQRIRDDWIQRHSGKENIDPTLEAMMERESLLGRLGEIRVPVLLVHGEDDRTYPVADAEDIQRALVNAGYVSLEVLEGEGHILVYLRESEDVTGLIRGFANRHQGFSLDS</sequence>
<dbReference type="EMBL" id="JBFTWV010000131">
    <property type="protein sequence ID" value="KAL2785871.1"/>
    <property type="molecule type" value="Genomic_DNA"/>
</dbReference>
<dbReference type="InterPro" id="IPR050266">
    <property type="entry name" value="AB_hydrolase_sf"/>
</dbReference>
<protein>
    <submittedName>
        <fullName evidence="2">Alpha/beta hydrolase</fullName>
    </submittedName>
</protein>
<reference evidence="2 3" key="1">
    <citation type="submission" date="2024-07" db="EMBL/GenBank/DDBJ databases">
        <title>Section-level genome sequencing and comparative genomics of Aspergillus sections Usti and Cavernicolus.</title>
        <authorList>
            <consortium name="Lawrence Berkeley National Laboratory"/>
            <person name="Nybo J.L."/>
            <person name="Vesth T.C."/>
            <person name="Theobald S."/>
            <person name="Frisvad J.C."/>
            <person name="Larsen T.O."/>
            <person name="Kjaerboelling I."/>
            <person name="Rothschild-Mancinelli K."/>
            <person name="Lyhne E.K."/>
            <person name="Kogle M.E."/>
            <person name="Barry K."/>
            <person name="Clum A."/>
            <person name="Na H."/>
            <person name="Ledsgaard L."/>
            <person name="Lin J."/>
            <person name="Lipzen A."/>
            <person name="Kuo A."/>
            <person name="Riley R."/>
            <person name="Mondo S."/>
            <person name="Labutti K."/>
            <person name="Haridas S."/>
            <person name="Pangalinan J."/>
            <person name="Salamov A.A."/>
            <person name="Simmons B.A."/>
            <person name="Magnuson J.K."/>
            <person name="Chen J."/>
            <person name="Drula E."/>
            <person name="Henrissat B."/>
            <person name="Wiebenga A."/>
            <person name="Lubbers R.J."/>
            <person name="Gomes A.C."/>
            <person name="Makela M.R."/>
            <person name="Stajich J."/>
            <person name="Grigoriev I.V."/>
            <person name="Mortensen U.H."/>
            <person name="De Vries R.P."/>
            <person name="Baker S.E."/>
            <person name="Andersen M.R."/>
        </authorList>
    </citation>
    <scope>NUCLEOTIDE SEQUENCE [LARGE SCALE GENOMIC DNA]</scope>
    <source>
        <strain evidence="2 3">CBS 209.92</strain>
    </source>
</reference>
<accession>A0ABR4FRI4</accession>
<proteinExistence type="predicted"/>